<name>A0AB39UTJ8_9GAMM</name>
<dbReference type="AlphaFoldDB" id="A0AB39UTJ8"/>
<gene>
    <name evidence="1" type="ORF">AAIA72_11635</name>
</gene>
<accession>A0AB39UTJ8</accession>
<proteinExistence type="predicted"/>
<sequence>MFDSIIKLIVITIIVYMPHSGRCIKKAALAATAVGYLTQAGILPWMPPLWDTSNILSEKSVVGQLLHILVGYQARPNLPQVGAYLATLVIILFGMKWAGQHQAEGAVQAA</sequence>
<evidence type="ECO:0000313" key="1">
    <source>
        <dbReference type="EMBL" id="XDT71455.1"/>
    </source>
</evidence>
<reference evidence="1" key="1">
    <citation type="submission" date="2024-05" db="EMBL/GenBank/DDBJ databases">
        <title>Genome sequencing of novel strain.</title>
        <authorList>
            <person name="Ganbat D."/>
            <person name="Ganbat S."/>
            <person name="Lee S.-J."/>
        </authorList>
    </citation>
    <scope>NUCLEOTIDE SEQUENCE</scope>
    <source>
        <strain evidence="1">SMD15-11</strain>
    </source>
</reference>
<organism evidence="1">
    <name type="scientific">Thermohahella caldifontis</name>
    <dbReference type="NCBI Taxonomy" id="3142973"/>
    <lineage>
        <taxon>Bacteria</taxon>
        <taxon>Pseudomonadati</taxon>
        <taxon>Pseudomonadota</taxon>
        <taxon>Gammaproteobacteria</taxon>
        <taxon>Oceanospirillales</taxon>
        <taxon>Hahellaceae</taxon>
        <taxon>Thermohahella</taxon>
    </lineage>
</organism>
<protein>
    <submittedName>
        <fullName evidence="1">Uncharacterized protein</fullName>
    </submittedName>
</protein>
<dbReference type="EMBL" id="CP154858">
    <property type="protein sequence ID" value="XDT71455.1"/>
    <property type="molecule type" value="Genomic_DNA"/>
</dbReference>
<dbReference type="KEGG" id="tcd:AAIA72_11635"/>
<dbReference type="RefSeq" id="WP_369600491.1">
    <property type="nucleotide sequence ID" value="NZ_CP154858.1"/>
</dbReference>